<organism evidence="2 3">
    <name type="scientific">Daphnia pulex</name>
    <name type="common">Water flea</name>
    <dbReference type="NCBI Taxonomy" id="6669"/>
    <lineage>
        <taxon>Eukaryota</taxon>
        <taxon>Metazoa</taxon>
        <taxon>Ecdysozoa</taxon>
        <taxon>Arthropoda</taxon>
        <taxon>Crustacea</taxon>
        <taxon>Branchiopoda</taxon>
        <taxon>Diplostraca</taxon>
        <taxon>Cladocera</taxon>
        <taxon>Anomopoda</taxon>
        <taxon>Daphniidae</taxon>
        <taxon>Daphnia</taxon>
    </lineage>
</organism>
<dbReference type="AlphaFoldDB" id="E9GFD8"/>
<sequence length="307" mass="34021">MDQELGKKMSALRLAEANRTSNITRPTTGFQYPATSGQLPPYKYPNAATQMKYEPQYGSTSSEGIYANLEELTGSPVRGRYEDAFIPPPEQFSQRLVQISKISHVPTQSKVSLEEAMRYTPPNLVTSADEAPVYENLQFYTSPKKSFSSISSASNMCVPTYQPVSSNLAALKTDAQLATQQPFEPSQFPPPSTSMKCKSFTQAYPAPQIIKPSPQRFSQPTPTYQQTPNATSTATTGYEKSPQRFIKPGMTADSSIQLMSPAGSSPKMPFATLPSKKETSDAEKKFESFMKEIEEEMENQEQDGEFF</sequence>
<evidence type="ECO:0000256" key="1">
    <source>
        <dbReference type="SAM" id="MobiDB-lite"/>
    </source>
</evidence>
<evidence type="ECO:0000313" key="3">
    <source>
        <dbReference type="Proteomes" id="UP000000305"/>
    </source>
</evidence>
<protein>
    <submittedName>
        <fullName evidence="2">Uncharacterized protein</fullName>
    </submittedName>
</protein>
<proteinExistence type="predicted"/>
<gene>
    <name evidence="2" type="ORF">DAPPUDRAFT_224078</name>
</gene>
<feature type="region of interest" description="Disordered" evidence="1">
    <location>
        <begin position="1"/>
        <end position="43"/>
    </location>
</feature>
<dbReference type="KEGG" id="dpx:DAPPUDRAFT_224078"/>
<name>E9GFD8_DAPPU</name>
<dbReference type="EMBL" id="GL732542">
    <property type="protein sequence ID" value="EFX81622.1"/>
    <property type="molecule type" value="Genomic_DNA"/>
</dbReference>
<feature type="non-terminal residue" evidence="2">
    <location>
        <position position="307"/>
    </location>
</feature>
<dbReference type="Proteomes" id="UP000000305">
    <property type="component" value="Unassembled WGS sequence"/>
</dbReference>
<evidence type="ECO:0000313" key="2">
    <source>
        <dbReference type="EMBL" id="EFX81622.1"/>
    </source>
</evidence>
<feature type="compositionally biased region" description="Polar residues" evidence="1">
    <location>
        <begin position="18"/>
        <end position="38"/>
    </location>
</feature>
<feature type="region of interest" description="Disordered" evidence="1">
    <location>
        <begin position="257"/>
        <end position="282"/>
    </location>
</feature>
<reference evidence="2 3" key="1">
    <citation type="journal article" date="2011" name="Science">
        <title>The ecoresponsive genome of Daphnia pulex.</title>
        <authorList>
            <person name="Colbourne J.K."/>
            <person name="Pfrender M.E."/>
            <person name="Gilbert D."/>
            <person name="Thomas W.K."/>
            <person name="Tucker A."/>
            <person name="Oakley T.H."/>
            <person name="Tokishita S."/>
            <person name="Aerts A."/>
            <person name="Arnold G.J."/>
            <person name="Basu M.K."/>
            <person name="Bauer D.J."/>
            <person name="Caceres C.E."/>
            <person name="Carmel L."/>
            <person name="Casola C."/>
            <person name="Choi J.H."/>
            <person name="Detter J.C."/>
            <person name="Dong Q."/>
            <person name="Dusheyko S."/>
            <person name="Eads B.D."/>
            <person name="Frohlich T."/>
            <person name="Geiler-Samerotte K.A."/>
            <person name="Gerlach D."/>
            <person name="Hatcher P."/>
            <person name="Jogdeo S."/>
            <person name="Krijgsveld J."/>
            <person name="Kriventseva E.V."/>
            <person name="Kultz D."/>
            <person name="Laforsch C."/>
            <person name="Lindquist E."/>
            <person name="Lopez J."/>
            <person name="Manak J.R."/>
            <person name="Muller J."/>
            <person name="Pangilinan J."/>
            <person name="Patwardhan R.P."/>
            <person name="Pitluck S."/>
            <person name="Pritham E.J."/>
            <person name="Rechtsteiner A."/>
            <person name="Rho M."/>
            <person name="Rogozin I.B."/>
            <person name="Sakarya O."/>
            <person name="Salamov A."/>
            <person name="Schaack S."/>
            <person name="Shapiro H."/>
            <person name="Shiga Y."/>
            <person name="Skalitzky C."/>
            <person name="Smith Z."/>
            <person name="Souvorov A."/>
            <person name="Sung W."/>
            <person name="Tang Z."/>
            <person name="Tsuchiya D."/>
            <person name="Tu H."/>
            <person name="Vos H."/>
            <person name="Wang M."/>
            <person name="Wolf Y.I."/>
            <person name="Yamagata H."/>
            <person name="Yamada T."/>
            <person name="Ye Y."/>
            <person name="Shaw J.R."/>
            <person name="Andrews J."/>
            <person name="Crease T.J."/>
            <person name="Tang H."/>
            <person name="Lucas S.M."/>
            <person name="Robertson H.M."/>
            <person name="Bork P."/>
            <person name="Koonin E.V."/>
            <person name="Zdobnov E.M."/>
            <person name="Grigoriev I.V."/>
            <person name="Lynch M."/>
            <person name="Boore J.L."/>
        </authorList>
    </citation>
    <scope>NUCLEOTIDE SEQUENCE [LARGE SCALE GENOMIC DNA]</scope>
</reference>
<dbReference type="HOGENOM" id="CLU_907846_0_0_1"/>
<dbReference type="InParanoid" id="E9GFD8"/>
<feature type="compositionally biased region" description="Polar residues" evidence="1">
    <location>
        <begin position="216"/>
        <end position="238"/>
    </location>
</feature>
<feature type="region of interest" description="Disordered" evidence="1">
    <location>
        <begin position="216"/>
        <end position="243"/>
    </location>
</feature>
<keyword evidence="3" id="KW-1185">Reference proteome</keyword>
<accession>E9GFD8</accession>